<organism evidence="1 2">
    <name type="scientific">Pseudoramibacter alactolyticus ATCC 23263</name>
    <dbReference type="NCBI Taxonomy" id="887929"/>
    <lineage>
        <taxon>Bacteria</taxon>
        <taxon>Bacillati</taxon>
        <taxon>Bacillota</taxon>
        <taxon>Clostridia</taxon>
        <taxon>Eubacteriales</taxon>
        <taxon>Eubacteriaceae</taxon>
        <taxon>Pseudoramibacter</taxon>
    </lineage>
</organism>
<evidence type="ECO:0000313" key="1">
    <source>
        <dbReference type="EMBL" id="EFV01175.1"/>
    </source>
</evidence>
<comment type="caution">
    <text evidence="1">The sequence shown here is derived from an EMBL/GenBank/DDBJ whole genome shotgun (WGS) entry which is preliminary data.</text>
</comment>
<evidence type="ECO:0000313" key="2">
    <source>
        <dbReference type="Proteomes" id="UP000004754"/>
    </source>
</evidence>
<name>E6MIS9_9FIRM</name>
<dbReference type="STRING" id="887929.HMP0721_1914"/>
<proteinExistence type="predicted"/>
<dbReference type="EMBL" id="AEQN01000023">
    <property type="protein sequence ID" value="EFV01175.1"/>
    <property type="molecule type" value="Genomic_DNA"/>
</dbReference>
<dbReference type="Proteomes" id="UP000004754">
    <property type="component" value="Unassembled WGS sequence"/>
</dbReference>
<accession>E6MIS9</accession>
<keyword evidence="2" id="KW-1185">Reference proteome</keyword>
<sequence>MQEILTQAQKYLFYAAKFIFTDLRQIECDFWQSMHHENLYNRKCKGSMIRQCERLVQIFYLLRGERKVEYCNSDSKHR</sequence>
<dbReference type="HOGENOM" id="CLU_2619286_0_0_9"/>
<gene>
    <name evidence="1" type="ORF">HMP0721_1914</name>
</gene>
<reference evidence="1 2" key="1">
    <citation type="submission" date="2010-12" db="EMBL/GenBank/DDBJ databases">
        <authorList>
            <person name="Muzny D."/>
            <person name="Qin X."/>
            <person name="Deng J."/>
            <person name="Jiang H."/>
            <person name="Liu Y."/>
            <person name="Qu J."/>
            <person name="Song X.-Z."/>
            <person name="Zhang L."/>
            <person name="Thornton R."/>
            <person name="Coyle M."/>
            <person name="Francisco L."/>
            <person name="Jackson L."/>
            <person name="Javaid M."/>
            <person name="Korchina V."/>
            <person name="Kovar C."/>
            <person name="Mata R."/>
            <person name="Mathew T."/>
            <person name="Ngo R."/>
            <person name="Nguyen L."/>
            <person name="Nguyen N."/>
            <person name="Okwuonu G."/>
            <person name="Ongeri F."/>
            <person name="Pham C."/>
            <person name="Simmons D."/>
            <person name="Wilczek-Boney K."/>
            <person name="Hale W."/>
            <person name="Jakkamsetti A."/>
            <person name="Pham P."/>
            <person name="Ruth R."/>
            <person name="San Lucas F."/>
            <person name="Warren J."/>
            <person name="Zhang J."/>
            <person name="Zhao Z."/>
            <person name="Zhou C."/>
            <person name="Zhu D."/>
            <person name="Lee S."/>
            <person name="Bess C."/>
            <person name="Blankenburg K."/>
            <person name="Forbes L."/>
            <person name="Fu Q."/>
            <person name="Gubbala S."/>
            <person name="Hirani K."/>
            <person name="Jayaseelan J.C."/>
            <person name="Lara F."/>
            <person name="Munidasa M."/>
            <person name="Palculict T."/>
            <person name="Patil S."/>
            <person name="Pu L.-L."/>
            <person name="Saada N."/>
            <person name="Tang L."/>
            <person name="Weissenberger G."/>
            <person name="Zhu Y."/>
            <person name="Hemphill L."/>
            <person name="Shang Y."/>
            <person name="Youmans B."/>
            <person name="Ayvaz T."/>
            <person name="Ross M."/>
            <person name="Santibanez J."/>
            <person name="Aqrawi P."/>
            <person name="Gross S."/>
            <person name="Joshi V."/>
            <person name="Fowler G."/>
            <person name="Nazareth L."/>
            <person name="Reid J."/>
            <person name="Worley K."/>
            <person name="Petrosino J."/>
            <person name="Highlander S."/>
            <person name="Gibbs R."/>
        </authorList>
    </citation>
    <scope>NUCLEOTIDE SEQUENCE [LARGE SCALE GENOMIC DNA]</scope>
    <source>
        <strain evidence="1 2">ATCC 23263</strain>
    </source>
</reference>
<dbReference type="AlphaFoldDB" id="E6MIS9"/>
<protein>
    <submittedName>
        <fullName evidence="1">Uncharacterized protein</fullName>
    </submittedName>
</protein>